<dbReference type="PANTHER" id="PTHR36122">
    <property type="entry name" value="NICOTINAMIDE RIBOSIDE TRANSPORTER PNUC"/>
    <property type="match status" value="1"/>
</dbReference>
<evidence type="ECO:0000256" key="7">
    <source>
        <dbReference type="ARBA" id="ARBA00022692"/>
    </source>
</evidence>
<evidence type="ECO:0000256" key="6">
    <source>
        <dbReference type="ARBA" id="ARBA00022475"/>
    </source>
</evidence>
<evidence type="ECO:0000256" key="1">
    <source>
        <dbReference type="ARBA" id="ARBA00002672"/>
    </source>
</evidence>
<proteinExistence type="inferred from homology"/>
<keyword evidence="5" id="KW-0813">Transport</keyword>
<dbReference type="RefSeq" id="WP_261591573.1">
    <property type="nucleotide sequence ID" value="NZ_CAMAPC010000001.1"/>
</dbReference>
<keyword evidence="7 10" id="KW-0812">Transmembrane</keyword>
<reference evidence="11 14" key="1">
    <citation type="submission" date="2022-07" db="EMBL/GenBank/DDBJ databases">
        <authorList>
            <person name="Criscuolo A."/>
        </authorList>
    </citation>
    <scope>NUCLEOTIDE SEQUENCE</scope>
    <source>
        <strain evidence="14">CIP 111951</strain>
        <strain evidence="11">CIP111854</strain>
        <strain evidence="12">CIP111951</strain>
    </source>
</reference>
<keyword evidence="9 10" id="KW-0472">Membrane</keyword>
<comment type="caution">
    <text evidence="11">The sequence shown here is derived from an EMBL/GenBank/DDBJ whole genome shotgun (WGS) entry which is preliminary data.</text>
</comment>
<accession>A0A9W4QR26</accession>
<evidence type="ECO:0000256" key="9">
    <source>
        <dbReference type="ARBA" id="ARBA00023136"/>
    </source>
</evidence>
<evidence type="ECO:0000256" key="3">
    <source>
        <dbReference type="ARBA" id="ARBA00006669"/>
    </source>
</evidence>
<keyword evidence="6" id="KW-1003">Cell membrane</keyword>
<sequence length="208" mass="24325">MLDSTQSYLSELTTLVYWEYIAVLLGCVYVLLAVRENQWCWYAGFVSALMYALMYWQGQLWVESLLNFYYVIMAVIGMWSWRQGSINQPLSITSWPVRVHMCIIALTSLIAFLLGAVASIYSNYIVLSYFESFTLCFAVIVTYLVVKKVLENWLYWIVINVAPMYLYFMKGYYPTLALAVLYTLMAFVGYKYWYESYEVKKGKTLAQL</sequence>
<name>A0A9W4QR26_9GAMM</name>
<feature type="transmembrane region" description="Helical" evidence="10">
    <location>
        <begin position="127"/>
        <end position="146"/>
    </location>
</feature>
<protein>
    <recommendedName>
        <fullName evidence="4">Nicotinamide riboside transporter PnuC</fullName>
    </recommendedName>
</protein>
<dbReference type="EMBL" id="CAMAPD010000002">
    <property type="protein sequence ID" value="CAH9051279.1"/>
    <property type="molecule type" value="Genomic_DNA"/>
</dbReference>
<dbReference type="GO" id="GO:0005886">
    <property type="term" value="C:plasma membrane"/>
    <property type="evidence" value="ECO:0007669"/>
    <property type="project" value="UniProtKB-SubCell"/>
</dbReference>
<feature type="transmembrane region" description="Helical" evidence="10">
    <location>
        <begin position="175"/>
        <end position="193"/>
    </location>
</feature>
<dbReference type="EMBL" id="CAMAPC010000001">
    <property type="protein sequence ID" value="CAH9049608.1"/>
    <property type="molecule type" value="Genomic_DNA"/>
</dbReference>
<keyword evidence="13" id="KW-1185">Reference proteome</keyword>
<evidence type="ECO:0000256" key="5">
    <source>
        <dbReference type="ARBA" id="ARBA00022448"/>
    </source>
</evidence>
<organism evidence="11 13">
    <name type="scientific">Pseudoalteromonas holothuriae</name>
    <dbReference type="NCBI Taxonomy" id="2963714"/>
    <lineage>
        <taxon>Bacteria</taxon>
        <taxon>Pseudomonadati</taxon>
        <taxon>Pseudomonadota</taxon>
        <taxon>Gammaproteobacteria</taxon>
        <taxon>Alteromonadales</taxon>
        <taxon>Pseudoalteromonadaceae</taxon>
        <taxon>Pseudoalteromonas</taxon>
    </lineage>
</organism>
<dbReference type="AlphaFoldDB" id="A0A9W4QR26"/>
<dbReference type="Pfam" id="PF04973">
    <property type="entry name" value="NMN_transporter"/>
    <property type="match status" value="1"/>
</dbReference>
<dbReference type="Proteomes" id="UP001152467">
    <property type="component" value="Unassembled WGS sequence"/>
</dbReference>
<gene>
    <name evidence="11" type="ORF">PSECIP111854_00253</name>
    <name evidence="12" type="ORF">PSECIP111951_00359</name>
</gene>
<evidence type="ECO:0000313" key="12">
    <source>
        <dbReference type="EMBL" id="CAH9051279.1"/>
    </source>
</evidence>
<feature type="transmembrane region" description="Helical" evidence="10">
    <location>
        <begin position="64"/>
        <end position="81"/>
    </location>
</feature>
<comment type="subcellular location">
    <subcellularLocation>
        <location evidence="2">Cell membrane</location>
        <topology evidence="2">Multi-pass membrane protein</topology>
    </subcellularLocation>
</comment>
<dbReference type="PANTHER" id="PTHR36122:SF2">
    <property type="entry name" value="NICOTINAMIDE RIBOSIDE TRANSPORTER PNUC"/>
    <property type="match status" value="1"/>
</dbReference>
<evidence type="ECO:0000256" key="8">
    <source>
        <dbReference type="ARBA" id="ARBA00022989"/>
    </source>
</evidence>
<comment type="similarity">
    <text evidence="3">Belongs to the nicotinamide ribonucleoside (NR) uptake permease (TC 4.B.1) family.</text>
</comment>
<evidence type="ECO:0000313" key="14">
    <source>
        <dbReference type="Proteomes" id="UP001152485"/>
    </source>
</evidence>
<dbReference type="InterPro" id="IPR006419">
    <property type="entry name" value="NMN_transpt_PnuC"/>
</dbReference>
<feature type="transmembrane region" description="Helical" evidence="10">
    <location>
        <begin position="102"/>
        <end position="121"/>
    </location>
</feature>
<evidence type="ECO:0000256" key="4">
    <source>
        <dbReference type="ARBA" id="ARBA00017522"/>
    </source>
</evidence>
<evidence type="ECO:0000256" key="10">
    <source>
        <dbReference type="SAM" id="Phobius"/>
    </source>
</evidence>
<evidence type="ECO:0000313" key="13">
    <source>
        <dbReference type="Proteomes" id="UP001152467"/>
    </source>
</evidence>
<dbReference type="NCBIfam" id="TIGR01528">
    <property type="entry name" value="NMN_trans_PnuC"/>
    <property type="match status" value="1"/>
</dbReference>
<dbReference type="GO" id="GO:0034257">
    <property type="term" value="F:nicotinamide riboside transmembrane transporter activity"/>
    <property type="evidence" value="ECO:0007669"/>
    <property type="project" value="InterPro"/>
</dbReference>
<dbReference type="Proteomes" id="UP001152485">
    <property type="component" value="Unassembled WGS sequence"/>
</dbReference>
<evidence type="ECO:0000313" key="11">
    <source>
        <dbReference type="EMBL" id="CAH9049608.1"/>
    </source>
</evidence>
<keyword evidence="8 10" id="KW-1133">Transmembrane helix</keyword>
<evidence type="ECO:0000256" key="2">
    <source>
        <dbReference type="ARBA" id="ARBA00004651"/>
    </source>
</evidence>
<feature type="transmembrane region" description="Helical" evidence="10">
    <location>
        <begin position="15"/>
        <end position="32"/>
    </location>
</feature>
<comment type="function">
    <text evidence="1">Required for nicotinamide riboside transport across the inner membrane.</text>
</comment>